<reference evidence="3 4" key="1">
    <citation type="submission" date="2019-07" db="EMBL/GenBank/DDBJ databases">
        <title>Reinekea sp. strain SSH23 genome sequencing and assembly.</title>
        <authorList>
            <person name="Kim I."/>
        </authorList>
    </citation>
    <scope>NUCLEOTIDE SEQUENCE [LARGE SCALE GENOMIC DNA]</scope>
    <source>
        <strain evidence="3 4">SSH23</strain>
    </source>
</reference>
<evidence type="ECO:0000256" key="1">
    <source>
        <dbReference type="SAM" id="Phobius"/>
    </source>
</evidence>
<feature type="transmembrane region" description="Helical" evidence="1">
    <location>
        <begin position="202"/>
        <end position="222"/>
    </location>
</feature>
<gene>
    <name evidence="3" type="ORF">FME95_07655</name>
</gene>
<feature type="domain" description="EamA" evidence="2">
    <location>
        <begin position="204"/>
        <end position="340"/>
    </location>
</feature>
<dbReference type="Pfam" id="PF00892">
    <property type="entry name" value="EamA"/>
    <property type="match status" value="2"/>
</dbReference>
<feature type="transmembrane region" description="Helical" evidence="1">
    <location>
        <begin position="267"/>
        <end position="289"/>
    </location>
</feature>
<feature type="transmembrane region" description="Helical" evidence="1">
    <location>
        <begin position="82"/>
        <end position="105"/>
    </location>
</feature>
<dbReference type="SUPFAM" id="SSF103481">
    <property type="entry name" value="Multidrug resistance efflux transporter EmrE"/>
    <property type="match status" value="2"/>
</dbReference>
<dbReference type="InterPro" id="IPR037185">
    <property type="entry name" value="EmrE-like"/>
</dbReference>
<dbReference type="EMBL" id="VKAD01000001">
    <property type="protein sequence ID" value="TXR54404.1"/>
    <property type="molecule type" value="Genomic_DNA"/>
</dbReference>
<evidence type="ECO:0000259" key="2">
    <source>
        <dbReference type="Pfam" id="PF00892"/>
    </source>
</evidence>
<feature type="transmembrane region" description="Helical" evidence="1">
    <location>
        <begin position="234"/>
        <end position="255"/>
    </location>
</feature>
<name>A0A5C8ZAF0_9GAMM</name>
<feature type="transmembrane region" description="Helical" evidence="1">
    <location>
        <begin position="301"/>
        <end position="317"/>
    </location>
</feature>
<dbReference type="InterPro" id="IPR000620">
    <property type="entry name" value="EamA_dom"/>
</dbReference>
<feature type="transmembrane region" description="Helical" evidence="1">
    <location>
        <begin position="117"/>
        <end position="135"/>
    </location>
</feature>
<feature type="transmembrane region" description="Helical" evidence="1">
    <location>
        <begin position="52"/>
        <end position="76"/>
    </location>
</feature>
<dbReference type="OrthoDB" id="8682842at2"/>
<keyword evidence="1" id="KW-0812">Transmembrane</keyword>
<protein>
    <submittedName>
        <fullName evidence="3">DMT family transporter</fullName>
    </submittedName>
</protein>
<feature type="transmembrane region" description="Helical" evidence="1">
    <location>
        <begin position="141"/>
        <end position="158"/>
    </location>
</feature>
<feature type="domain" description="EamA" evidence="2">
    <location>
        <begin position="54"/>
        <end position="186"/>
    </location>
</feature>
<dbReference type="AlphaFoldDB" id="A0A5C8ZAF0"/>
<evidence type="ECO:0000313" key="4">
    <source>
        <dbReference type="Proteomes" id="UP000321764"/>
    </source>
</evidence>
<dbReference type="PANTHER" id="PTHR22911">
    <property type="entry name" value="ACYL-MALONYL CONDENSING ENZYME-RELATED"/>
    <property type="match status" value="1"/>
</dbReference>
<accession>A0A5C8ZAF0</accession>
<dbReference type="GO" id="GO:0016020">
    <property type="term" value="C:membrane"/>
    <property type="evidence" value="ECO:0007669"/>
    <property type="project" value="InterPro"/>
</dbReference>
<dbReference type="PANTHER" id="PTHR22911:SF137">
    <property type="entry name" value="SOLUTE CARRIER FAMILY 35 MEMBER G2-RELATED"/>
    <property type="match status" value="1"/>
</dbReference>
<keyword evidence="1" id="KW-1133">Transmembrane helix</keyword>
<organism evidence="3 4">
    <name type="scientific">Reinekea thalattae</name>
    <dbReference type="NCBI Taxonomy" id="2593301"/>
    <lineage>
        <taxon>Bacteria</taxon>
        <taxon>Pseudomonadati</taxon>
        <taxon>Pseudomonadota</taxon>
        <taxon>Gammaproteobacteria</taxon>
        <taxon>Oceanospirillales</taxon>
        <taxon>Saccharospirillaceae</taxon>
        <taxon>Reinekea</taxon>
    </lineage>
</organism>
<evidence type="ECO:0000313" key="3">
    <source>
        <dbReference type="EMBL" id="TXR54404.1"/>
    </source>
</evidence>
<keyword evidence="4" id="KW-1185">Reference proteome</keyword>
<comment type="caution">
    <text evidence="3">The sequence shown here is derived from an EMBL/GenBank/DDBJ whole genome shotgun (WGS) entry which is preliminary data.</text>
</comment>
<keyword evidence="1" id="KW-0472">Membrane</keyword>
<proteinExistence type="predicted"/>
<feature type="transmembrane region" description="Helical" evidence="1">
    <location>
        <begin position="323"/>
        <end position="341"/>
    </location>
</feature>
<sequence>MVFCYIKRPSTSLNPVITFNSPNIALCYSCDKSSIPADIYMTQNSSSHLPQWLAVTILISVATMFAGNHVAARLAFDSGAGLMIALIARSGFALIIMVSLVIWQGHSIRIPKGKRRYQLLLGVMITLQSLCLYSSVARIPVPIALLLVNSWPIVYTLLNWVLSGVRPTRFFVMVLAMISFGLLLVLNIPQLLSGSHTQDENWASGVTLGAMSGFFLAVAMRLMDNQLSQISGSVRSSFSMLLVFSVILIAGFADIVPNGMALPTHSIGWVGLGALALLYGAGSSLLFILLPHLNMARNAPIVNFEPVASLFLSFWILSQMLTFIQLVGGAIVMTGILLLSFSKR</sequence>
<feature type="transmembrane region" description="Helical" evidence="1">
    <location>
        <begin position="170"/>
        <end position="190"/>
    </location>
</feature>
<dbReference type="Proteomes" id="UP000321764">
    <property type="component" value="Unassembled WGS sequence"/>
</dbReference>